<dbReference type="InParanoid" id="A0A1X2HAR7"/>
<dbReference type="Proteomes" id="UP000242180">
    <property type="component" value="Unassembled WGS sequence"/>
</dbReference>
<dbReference type="PANTHER" id="PTHR43591:SF24">
    <property type="entry name" value="2-METHOXY-6-POLYPRENYL-1,4-BENZOQUINOL METHYLASE, MITOCHONDRIAL"/>
    <property type="match status" value="1"/>
</dbReference>
<feature type="domain" description="Methyltransferase" evidence="2">
    <location>
        <begin position="109"/>
        <end position="200"/>
    </location>
</feature>
<protein>
    <submittedName>
        <fullName evidence="3">S-adenosyl-L-methionine-dependent methyltransferase</fullName>
    </submittedName>
</protein>
<dbReference type="InterPro" id="IPR029063">
    <property type="entry name" value="SAM-dependent_MTases_sf"/>
</dbReference>
<evidence type="ECO:0000259" key="2">
    <source>
        <dbReference type="Pfam" id="PF13649"/>
    </source>
</evidence>
<evidence type="ECO:0000313" key="4">
    <source>
        <dbReference type="Proteomes" id="UP000242180"/>
    </source>
</evidence>
<reference evidence="3 4" key="1">
    <citation type="submission" date="2016-07" db="EMBL/GenBank/DDBJ databases">
        <title>Pervasive Adenine N6-methylation of Active Genes in Fungi.</title>
        <authorList>
            <consortium name="DOE Joint Genome Institute"/>
            <person name="Mondo S.J."/>
            <person name="Dannebaum R.O."/>
            <person name="Kuo R.C."/>
            <person name="Labutti K."/>
            <person name="Haridas S."/>
            <person name="Kuo A."/>
            <person name="Salamov A."/>
            <person name="Ahrendt S.R."/>
            <person name="Lipzen A."/>
            <person name="Sullivan W."/>
            <person name="Andreopoulos W.B."/>
            <person name="Clum A."/>
            <person name="Lindquist E."/>
            <person name="Daum C."/>
            <person name="Ramamoorthy G.K."/>
            <person name="Gryganskyi A."/>
            <person name="Culley D."/>
            <person name="Magnuson J.K."/>
            <person name="James T.Y."/>
            <person name="O'Malley M.A."/>
            <person name="Stajich J.E."/>
            <person name="Spatafora J.W."/>
            <person name="Visel A."/>
            <person name="Grigoriev I.V."/>
        </authorList>
    </citation>
    <scope>NUCLEOTIDE SEQUENCE [LARGE SCALE GENOMIC DNA]</scope>
    <source>
        <strain evidence="3 4">NRRL 2496</strain>
    </source>
</reference>
<comment type="caution">
    <text evidence="3">The sequence shown here is derived from an EMBL/GenBank/DDBJ whole genome shotgun (WGS) entry which is preliminary data.</text>
</comment>
<keyword evidence="3" id="KW-0489">Methyltransferase</keyword>
<proteinExistence type="predicted"/>
<dbReference type="EMBL" id="MCGN01000006">
    <property type="protein sequence ID" value="ORY95766.1"/>
    <property type="molecule type" value="Genomic_DNA"/>
</dbReference>
<keyword evidence="3" id="KW-0808">Transferase</keyword>
<feature type="compositionally biased region" description="Low complexity" evidence="1">
    <location>
        <begin position="27"/>
        <end position="48"/>
    </location>
</feature>
<dbReference type="Pfam" id="PF13649">
    <property type="entry name" value="Methyltransf_25"/>
    <property type="match status" value="1"/>
</dbReference>
<dbReference type="CDD" id="cd02440">
    <property type="entry name" value="AdoMet_MTases"/>
    <property type="match status" value="1"/>
</dbReference>
<evidence type="ECO:0000313" key="3">
    <source>
        <dbReference type="EMBL" id="ORY95766.1"/>
    </source>
</evidence>
<dbReference type="STRING" id="13706.A0A1X2HAR7"/>
<gene>
    <name evidence="3" type="ORF">BCR43DRAFT_475767</name>
</gene>
<dbReference type="PANTHER" id="PTHR43591">
    <property type="entry name" value="METHYLTRANSFERASE"/>
    <property type="match status" value="1"/>
</dbReference>
<feature type="region of interest" description="Disordered" evidence="1">
    <location>
        <begin position="27"/>
        <end position="56"/>
    </location>
</feature>
<dbReference type="OrthoDB" id="2013972at2759"/>
<dbReference type="GO" id="GO:0008168">
    <property type="term" value="F:methyltransferase activity"/>
    <property type="evidence" value="ECO:0007669"/>
    <property type="project" value="UniProtKB-KW"/>
</dbReference>
<keyword evidence="4" id="KW-1185">Reference proteome</keyword>
<name>A0A1X2HAR7_SYNRA</name>
<dbReference type="OMA" id="FEMGEAW"/>
<sequence length="336" mass="38800">MGFFSDLFSFRKKRESARIDSGTVNSANNYASAASTNSKNSYGSGSNSRPSHRFDSGRRFHDIEDVSYMFPNDDEEVDRIHQQHWIVRHIMKGNYQSPVHDKLTKGIVVLDSGCGPATWCLDMAEIYPASTFHGVDAYPVFPAEVKPLNCSFTLANVADRLPYPENHFDFIHQRLLIFGLTRTDWRNAINELVRVLKPGGWLEFLEADIEFVNQGPKTARVMNAIFQHFMIKDMTPGIARELGDNFIEATGQIENLQHKVVPFPMNHSGKLGKLFWDDFNQACEALHAWVRQYDDEFDDLEVYKAFMKECKEECEQMKTDMIWHCYYGQKKQEQQQ</sequence>
<evidence type="ECO:0000256" key="1">
    <source>
        <dbReference type="SAM" id="MobiDB-lite"/>
    </source>
</evidence>
<accession>A0A1X2HAR7</accession>
<organism evidence="3 4">
    <name type="scientific">Syncephalastrum racemosum</name>
    <name type="common">Filamentous fungus</name>
    <dbReference type="NCBI Taxonomy" id="13706"/>
    <lineage>
        <taxon>Eukaryota</taxon>
        <taxon>Fungi</taxon>
        <taxon>Fungi incertae sedis</taxon>
        <taxon>Mucoromycota</taxon>
        <taxon>Mucoromycotina</taxon>
        <taxon>Mucoromycetes</taxon>
        <taxon>Mucorales</taxon>
        <taxon>Syncephalastraceae</taxon>
        <taxon>Syncephalastrum</taxon>
    </lineage>
</organism>
<dbReference type="Gene3D" id="3.40.50.150">
    <property type="entry name" value="Vaccinia Virus protein VP39"/>
    <property type="match status" value="1"/>
</dbReference>
<dbReference type="InterPro" id="IPR041698">
    <property type="entry name" value="Methyltransf_25"/>
</dbReference>
<dbReference type="AlphaFoldDB" id="A0A1X2HAR7"/>
<dbReference type="GO" id="GO:0032259">
    <property type="term" value="P:methylation"/>
    <property type="evidence" value="ECO:0007669"/>
    <property type="project" value="UniProtKB-KW"/>
</dbReference>
<dbReference type="SUPFAM" id="SSF53335">
    <property type="entry name" value="S-adenosyl-L-methionine-dependent methyltransferases"/>
    <property type="match status" value="1"/>
</dbReference>